<sequence>MTKPFLVDVPEAVLDDLRYRIRTTRWPPAAPGPPWAQGTDLDYLRDLLAYWADGFDWRFAERRLNSFPQFVVEVDGVEIHCVHARAVGGGGVPLVLTHGWPSAYVEILPLVSRLTDPAAHGLAGPAFDVVVPSLPGYGFTPRPAAPVDNRRVAGLWHGLMDALGYPRYGAGGGDFGAGVATWMALSRPERVIGIHLTTPEVAPYLGPEAPPLSPSEQAYVAHTAGWDATERGYSAIQSTRPQTLGYGLTDSPAGLAAWIVEKWRAWGDTGGDVDARFGRDFLLTLLTIYWATESITTSVRDYYDNRWHGVEIGPTDRVVVPTAIAVFANEFVREGVPPPEWAERLYPVHRRTVFPRGGHFAAAEEPDLVAGDIAAFFGSVLRAGGDA</sequence>
<keyword evidence="2" id="KW-0058">Aromatic hydrocarbons catabolism</keyword>
<proteinExistence type="inferred from homology"/>
<evidence type="ECO:0000256" key="2">
    <source>
        <dbReference type="ARBA" id="ARBA00022797"/>
    </source>
</evidence>
<dbReference type="PRINTS" id="PR00412">
    <property type="entry name" value="EPOXHYDRLASE"/>
</dbReference>
<evidence type="ECO:0000259" key="4">
    <source>
        <dbReference type="Pfam" id="PF06441"/>
    </source>
</evidence>
<gene>
    <name evidence="5" type="ORF">Asi02nite_57940</name>
</gene>
<evidence type="ECO:0000256" key="1">
    <source>
        <dbReference type="ARBA" id="ARBA00010088"/>
    </source>
</evidence>
<dbReference type="SUPFAM" id="SSF53474">
    <property type="entry name" value="alpha/beta-Hydrolases"/>
    <property type="match status" value="1"/>
</dbReference>
<evidence type="ECO:0000256" key="3">
    <source>
        <dbReference type="ARBA" id="ARBA00022801"/>
    </source>
</evidence>
<reference evidence="5 6" key="1">
    <citation type="submission" date="2021-01" db="EMBL/GenBank/DDBJ databases">
        <title>Whole genome shotgun sequence of Asanoa siamensis NBRC 107932.</title>
        <authorList>
            <person name="Komaki H."/>
            <person name="Tamura T."/>
        </authorList>
    </citation>
    <scope>NUCLEOTIDE SEQUENCE [LARGE SCALE GENOMIC DNA]</scope>
    <source>
        <strain evidence="5 6">NBRC 107932</strain>
    </source>
</reference>
<keyword evidence="3 5" id="KW-0378">Hydrolase</keyword>
<evidence type="ECO:0000313" key="5">
    <source>
        <dbReference type="EMBL" id="GIF76276.1"/>
    </source>
</evidence>
<organism evidence="5 6">
    <name type="scientific">Asanoa siamensis</name>
    <dbReference type="NCBI Taxonomy" id="926357"/>
    <lineage>
        <taxon>Bacteria</taxon>
        <taxon>Bacillati</taxon>
        <taxon>Actinomycetota</taxon>
        <taxon>Actinomycetes</taxon>
        <taxon>Micromonosporales</taxon>
        <taxon>Micromonosporaceae</taxon>
        <taxon>Asanoa</taxon>
    </lineage>
</organism>
<dbReference type="InterPro" id="IPR010497">
    <property type="entry name" value="Epoxide_hydro_N"/>
</dbReference>
<dbReference type="Gene3D" id="3.40.50.1820">
    <property type="entry name" value="alpha/beta hydrolase"/>
    <property type="match status" value="1"/>
</dbReference>
<protein>
    <submittedName>
        <fullName evidence="5">Hydrolase</fullName>
    </submittedName>
</protein>
<comment type="caution">
    <text evidence="5">The sequence shown here is derived from an EMBL/GenBank/DDBJ whole genome shotgun (WGS) entry which is preliminary data.</text>
</comment>
<dbReference type="RefSeq" id="WP_203717157.1">
    <property type="nucleotide sequence ID" value="NZ_BONE01000057.1"/>
</dbReference>
<dbReference type="Pfam" id="PF06441">
    <property type="entry name" value="EHN"/>
    <property type="match status" value="1"/>
</dbReference>
<feature type="domain" description="Epoxide hydrolase N-terminal" evidence="4">
    <location>
        <begin position="3"/>
        <end position="106"/>
    </location>
</feature>
<dbReference type="InterPro" id="IPR016292">
    <property type="entry name" value="Epoxide_hydrolase"/>
</dbReference>
<dbReference type="PANTHER" id="PTHR21661">
    <property type="entry name" value="EPOXIDE HYDROLASE 1-RELATED"/>
    <property type="match status" value="1"/>
</dbReference>
<dbReference type="GO" id="GO:0016787">
    <property type="term" value="F:hydrolase activity"/>
    <property type="evidence" value="ECO:0007669"/>
    <property type="project" value="UniProtKB-KW"/>
</dbReference>
<accession>A0ABQ4CY96</accession>
<keyword evidence="6" id="KW-1185">Reference proteome</keyword>
<dbReference type="PIRSF" id="PIRSF001112">
    <property type="entry name" value="Epoxide_hydrolase"/>
    <property type="match status" value="1"/>
</dbReference>
<dbReference type="InterPro" id="IPR000639">
    <property type="entry name" value="Epox_hydrolase-like"/>
</dbReference>
<dbReference type="EMBL" id="BONE01000057">
    <property type="protein sequence ID" value="GIF76276.1"/>
    <property type="molecule type" value="Genomic_DNA"/>
</dbReference>
<dbReference type="PANTHER" id="PTHR21661:SF35">
    <property type="entry name" value="EPOXIDE HYDROLASE"/>
    <property type="match status" value="1"/>
</dbReference>
<dbReference type="InterPro" id="IPR029058">
    <property type="entry name" value="AB_hydrolase_fold"/>
</dbReference>
<comment type="similarity">
    <text evidence="1">Belongs to the peptidase S33 family.</text>
</comment>
<name>A0ABQ4CY96_9ACTN</name>
<evidence type="ECO:0000313" key="6">
    <source>
        <dbReference type="Proteomes" id="UP000604117"/>
    </source>
</evidence>
<dbReference type="Proteomes" id="UP000604117">
    <property type="component" value="Unassembled WGS sequence"/>
</dbReference>